<feature type="compositionally biased region" description="Low complexity" evidence="1">
    <location>
        <begin position="238"/>
        <end position="264"/>
    </location>
</feature>
<feature type="domain" description="Cryptic loci regulator 2 N-terminal" evidence="3">
    <location>
        <begin position="85"/>
        <end position="169"/>
    </location>
</feature>
<feature type="region of interest" description="Disordered" evidence="1">
    <location>
        <begin position="180"/>
        <end position="289"/>
    </location>
</feature>
<evidence type="ECO:0000313" key="5">
    <source>
        <dbReference type="Proteomes" id="UP000774617"/>
    </source>
</evidence>
<keyword evidence="5" id="KW-1185">Reference proteome</keyword>
<feature type="compositionally biased region" description="Polar residues" evidence="1">
    <location>
        <begin position="213"/>
        <end position="237"/>
    </location>
</feature>
<dbReference type="EMBL" id="JAGTJR010000013">
    <property type="protein sequence ID" value="KAH7050090.1"/>
    <property type="molecule type" value="Genomic_DNA"/>
</dbReference>
<organism evidence="4 5">
    <name type="scientific">Macrophomina phaseolina</name>
    <dbReference type="NCBI Taxonomy" id="35725"/>
    <lineage>
        <taxon>Eukaryota</taxon>
        <taxon>Fungi</taxon>
        <taxon>Dikarya</taxon>
        <taxon>Ascomycota</taxon>
        <taxon>Pezizomycotina</taxon>
        <taxon>Dothideomycetes</taxon>
        <taxon>Dothideomycetes incertae sedis</taxon>
        <taxon>Botryosphaeriales</taxon>
        <taxon>Botryosphaeriaceae</taxon>
        <taxon>Macrophomina</taxon>
    </lineage>
</organism>
<dbReference type="Pfam" id="PF16761">
    <property type="entry name" value="Clr2_transil"/>
    <property type="match status" value="1"/>
</dbReference>
<dbReference type="PANTHER" id="PTHR38046">
    <property type="entry name" value="CRYPTIC LOCI REGULATOR 2"/>
    <property type="match status" value="1"/>
</dbReference>
<dbReference type="Pfam" id="PF10383">
    <property type="entry name" value="Clr2"/>
    <property type="match status" value="1"/>
</dbReference>
<evidence type="ECO:0000256" key="1">
    <source>
        <dbReference type="SAM" id="MobiDB-lite"/>
    </source>
</evidence>
<name>A0ABQ8GAF3_9PEZI</name>
<comment type="caution">
    <text evidence="4">The sequence shown here is derived from an EMBL/GenBank/DDBJ whole genome shotgun (WGS) entry which is preliminary data.</text>
</comment>
<feature type="region of interest" description="Disordered" evidence="1">
    <location>
        <begin position="15"/>
        <end position="43"/>
    </location>
</feature>
<feature type="compositionally biased region" description="Polar residues" evidence="1">
    <location>
        <begin position="30"/>
        <end position="43"/>
    </location>
</feature>
<evidence type="ECO:0000313" key="4">
    <source>
        <dbReference type="EMBL" id="KAH7050090.1"/>
    </source>
</evidence>
<feature type="compositionally biased region" description="Basic and acidic residues" evidence="1">
    <location>
        <begin position="15"/>
        <end position="29"/>
    </location>
</feature>
<feature type="region of interest" description="Disordered" evidence="1">
    <location>
        <begin position="583"/>
        <end position="610"/>
    </location>
</feature>
<evidence type="ECO:0008006" key="6">
    <source>
        <dbReference type="Google" id="ProtNLM"/>
    </source>
</evidence>
<feature type="domain" description="Cryptic loci regulator 2 C-terminal" evidence="2">
    <location>
        <begin position="438"/>
        <end position="553"/>
    </location>
</feature>
<reference evidence="4 5" key="1">
    <citation type="journal article" date="2021" name="Nat. Commun.">
        <title>Genetic determinants of endophytism in the Arabidopsis root mycobiome.</title>
        <authorList>
            <person name="Mesny F."/>
            <person name="Miyauchi S."/>
            <person name="Thiergart T."/>
            <person name="Pickel B."/>
            <person name="Atanasova L."/>
            <person name="Karlsson M."/>
            <person name="Huettel B."/>
            <person name="Barry K.W."/>
            <person name="Haridas S."/>
            <person name="Chen C."/>
            <person name="Bauer D."/>
            <person name="Andreopoulos W."/>
            <person name="Pangilinan J."/>
            <person name="LaButti K."/>
            <person name="Riley R."/>
            <person name="Lipzen A."/>
            <person name="Clum A."/>
            <person name="Drula E."/>
            <person name="Henrissat B."/>
            <person name="Kohler A."/>
            <person name="Grigoriev I.V."/>
            <person name="Martin F.M."/>
            <person name="Hacquard S."/>
        </authorList>
    </citation>
    <scope>NUCLEOTIDE SEQUENCE [LARGE SCALE GENOMIC DNA]</scope>
    <source>
        <strain evidence="4 5">MPI-SDFR-AT-0080</strain>
    </source>
</reference>
<accession>A0ABQ8GAF3</accession>
<sequence>MTRYYPLYIRRSDGKLETVHGKKKEKNEPTPDQLNDTPDSNGVSDYYRPIAEDEAKHLDWRRKLGGMLMRELAGPGSEHQHKACMLAALPENYRLFEHIKSRAHDGDPQARKASKNHAGGGHDRQDAYLYGHPMGRKKRYRSPADFFPHLLWLATDKDGDPNNCSCKVCCPEEVQEEKPAAKKEAPVQPSSAAQTASTPSAVGKDPHVAIPRPSSSQGNTPKSQPAQPVQSAQNPQTVASRPAPSPAVAQTTQPPAQQTQPSPSLRNATPQGVPRNPPQPGPSNIPRLALPDHQLDTQYHTLLFRPGEVVWVSRGEAWGLGVLMRRYMTKTANQIERNYIVQPLSHPHDFQAPIHLSAESLLRPWLAWSPPPLTFEQLQNRPDITYDSVDWQALASGPYGHGNPEVDASILAAKAVDNTYTPFKLLNSRQGPGVEERHWAGAYLGAEKVWVGEPVRIHIDVPNVNVPVMVVVDIVERIQQGRSTITILGDLYGFMVLPQGSPVPPVDHLPHRMVIDLRFRNQVSAKIGRVGAWKLLRPMHGVSIEQVKGRWYESSVLLPIVLSDKEYENIIRSGTLDDASHWLNARNDSNRPADAKGTASAPGSRQNERRDAFGRAVPATLQISDSLDPPAPEELHAIVTPAPPQQPTDPALMVDAAGFGSISGVSDVVGDFMNLDGDFIAAGGSGGPHTAPQEGHGGGNWGM</sequence>
<gene>
    <name evidence="4" type="ORF">B0J12DRAFT_663189</name>
</gene>
<dbReference type="InterPro" id="IPR018839">
    <property type="entry name" value="Tscrpt-silencing_Clr2_C"/>
</dbReference>
<feature type="region of interest" description="Disordered" evidence="1">
    <location>
        <begin position="103"/>
        <end position="129"/>
    </location>
</feature>
<dbReference type="PANTHER" id="PTHR38046:SF1">
    <property type="entry name" value="CRYPTIC LOCI REGULATOR 2"/>
    <property type="match status" value="1"/>
</dbReference>
<evidence type="ECO:0000259" key="3">
    <source>
        <dbReference type="Pfam" id="PF16761"/>
    </source>
</evidence>
<evidence type="ECO:0000259" key="2">
    <source>
        <dbReference type="Pfam" id="PF10383"/>
    </source>
</evidence>
<dbReference type="Proteomes" id="UP000774617">
    <property type="component" value="Unassembled WGS sequence"/>
</dbReference>
<feature type="compositionally biased region" description="Low complexity" evidence="1">
    <location>
        <begin position="186"/>
        <end position="202"/>
    </location>
</feature>
<proteinExistence type="predicted"/>
<protein>
    <recommendedName>
        <fullName evidence="6">Transcription-silencing protein Clr2</fullName>
    </recommendedName>
</protein>
<dbReference type="InterPro" id="IPR031915">
    <property type="entry name" value="Clr2_N"/>
</dbReference>
<dbReference type="InterPro" id="IPR038986">
    <property type="entry name" value="Clr2"/>
</dbReference>